<keyword evidence="11" id="KW-1185">Reference proteome</keyword>
<keyword evidence="7 9" id="KW-1133">Transmembrane helix</keyword>
<comment type="subcellular location">
    <subcellularLocation>
        <location evidence="1 9">Cell membrane</location>
        <topology evidence="1 9">Multi-pass membrane protein</topology>
    </subcellularLocation>
</comment>
<evidence type="ECO:0000313" key="11">
    <source>
        <dbReference type="Proteomes" id="UP000825483"/>
    </source>
</evidence>
<feature type="transmembrane region" description="Helical" evidence="9">
    <location>
        <begin position="72"/>
        <end position="96"/>
    </location>
</feature>
<organism evidence="10 11">
    <name type="scientific">Prevotella lacticifex</name>
    <dbReference type="NCBI Taxonomy" id="2854755"/>
    <lineage>
        <taxon>Bacteria</taxon>
        <taxon>Pseudomonadati</taxon>
        <taxon>Bacteroidota</taxon>
        <taxon>Bacteroidia</taxon>
        <taxon>Bacteroidales</taxon>
        <taxon>Prevotellaceae</taxon>
        <taxon>Prevotella</taxon>
    </lineage>
</organism>
<keyword evidence="6 9" id="KW-0769">Symport</keyword>
<keyword evidence="5 9" id="KW-0812">Transmembrane</keyword>
<evidence type="ECO:0000256" key="4">
    <source>
        <dbReference type="ARBA" id="ARBA00022475"/>
    </source>
</evidence>
<keyword evidence="8 9" id="KW-0472">Membrane</keyword>
<evidence type="ECO:0000256" key="1">
    <source>
        <dbReference type="ARBA" id="ARBA00004651"/>
    </source>
</evidence>
<feature type="transmembrane region" description="Helical" evidence="9">
    <location>
        <begin position="414"/>
        <end position="433"/>
    </location>
</feature>
<feature type="transmembrane region" description="Helical" evidence="9">
    <location>
        <begin position="348"/>
        <end position="368"/>
    </location>
</feature>
<evidence type="ECO:0000313" key="10">
    <source>
        <dbReference type="EMBL" id="GJG57735.1"/>
    </source>
</evidence>
<dbReference type="PRINTS" id="PR00175">
    <property type="entry name" value="NAALASMPORT"/>
</dbReference>
<dbReference type="EMBL" id="BPUB01000001">
    <property type="protein sequence ID" value="GJG57735.1"/>
    <property type="molecule type" value="Genomic_DNA"/>
</dbReference>
<dbReference type="GO" id="GO:0005886">
    <property type="term" value="C:plasma membrane"/>
    <property type="evidence" value="ECO:0007669"/>
    <property type="project" value="UniProtKB-SubCell"/>
</dbReference>
<feature type="transmembrane region" description="Helical" evidence="9">
    <location>
        <begin position="305"/>
        <end position="328"/>
    </location>
</feature>
<keyword evidence="3 9" id="KW-0813">Transport</keyword>
<evidence type="ECO:0000256" key="8">
    <source>
        <dbReference type="ARBA" id="ARBA00023136"/>
    </source>
</evidence>
<dbReference type="InterPro" id="IPR001463">
    <property type="entry name" value="Na/Ala_symport"/>
</dbReference>
<comment type="caution">
    <text evidence="10">The sequence shown here is derived from an EMBL/GenBank/DDBJ whole genome shotgun (WGS) entry which is preliminary data.</text>
</comment>
<dbReference type="Gene3D" id="1.20.1740.10">
    <property type="entry name" value="Amino acid/polyamine transporter I"/>
    <property type="match status" value="1"/>
</dbReference>
<proteinExistence type="inferred from homology"/>
<evidence type="ECO:0000256" key="9">
    <source>
        <dbReference type="RuleBase" id="RU363064"/>
    </source>
</evidence>
<accession>A0A9R1CX50</accession>
<feature type="transmembrane region" description="Helical" evidence="9">
    <location>
        <begin position="389"/>
        <end position="408"/>
    </location>
</feature>
<dbReference type="FunFam" id="1.20.1740.10:FF:000004">
    <property type="entry name" value="Sodium:alanine symporter family protein"/>
    <property type="match status" value="1"/>
</dbReference>
<name>A0A9R1CX50_9BACT</name>
<evidence type="ECO:0000256" key="6">
    <source>
        <dbReference type="ARBA" id="ARBA00022847"/>
    </source>
</evidence>
<feature type="transmembrane region" description="Helical" evidence="9">
    <location>
        <begin position="216"/>
        <end position="240"/>
    </location>
</feature>
<reference evidence="10" key="1">
    <citation type="journal article" date="2022" name="Int. J. Syst. Evol. Microbiol.">
        <title>Prevotella lacticifex sp. nov., isolated from the rumen of cows.</title>
        <authorList>
            <person name="Shinkai T."/>
            <person name="Ikeyama N."/>
            <person name="Kumagai M."/>
            <person name="Ohmori H."/>
            <person name="Sakamoto M."/>
            <person name="Ohkuma M."/>
            <person name="Mitsumori M."/>
        </authorList>
    </citation>
    <scope>NUCLEOTIDE SEQUENCE</scope>
    <source>
        <strain evidence="10">R5076</strain>
    </source>
</reference>
<comment type="similarity">
    <text evidence="2 9">Belongs to the alanine or glycine:cation symporter (AGCS) (TC 2.A.25) family.</text>
</comment>
<feature type="transmembrane region" description="Helical" evidence="9">
    <location>
        <begin position="252"/>
        <end position="270"/>
    </location>
</feature>
<sequence>MEGIFSADGFLNQSLTSVNNILWTYIVLALLIGCALLFSFKTRFVQIRMLPEMIRLLGDGTKKDGSKHISSFEAFAVSIASRVGTGNLAGVATAIAVGGPGAVFWMWTIALLGAATAFAESTLAQLYKRHGKGTYIGGPAYYIKYGLHSTRFARLFAVLITMTFCLAYISIQSNTICGAMNNAFGIPAWAMGIILVVLSTACVFGGIQRIAKVSSILVPVMAVLYFILAVVVIGMNISLIPKVIKLIVENAFGLQQFAGGFIGITMMNGIKRGLFSNEAGEGSAPNIAASADVTHPVKQGLVQALGVFTDTLLVCSCTAFIILISGVFTNTSLNGIQLTQSALQHEVGSVGTIFVALAILMFAFSSIIGNYTYGEMNVKFLTSDRRWLFLLRIMNGAVMVFFGAIASLDLVWSIGDLFMGCVTIVNIVAIVRLRHQVFSLLTDYQHQKRNGVKSPEFHRSQMSEIQENIECWE</sequence>
<protein>
    <submittedName>
        <fullName evidence="10">Transporter</fullName>
    </submittedName>
</protein>
<dbReference type="GeneID" id="72468635"/>
<feature type="transmembrane region" description="Helical" evidence="9">
    <location>
        <begin position="152"/>
        <end position="171"/>
    </location>
</feature>
<feature type="transmembrane region" description="Helical" evidence="9">
    <location>
        <begin position="20"/>
        <end position="40"/>
    </location>
</feature>
<feature type="transmembrane region" description="Helical" evidence="9">
    <location>
        <begin position="183"/>
        <end position="204"/>
    </location>
</feature>
<dbReference type="PANTHER" id="PTHR30330">
    <property type="entry name" value="AGSS FAMILY TRANSPORTER, SODIUM-ALANINE"/>
    <property type="match status" value="1"/>
</dbReference>
<dbReference type="AlphaFoldDB" id="A0A9R1CX50"/>
<feature type="transmembrane region" description="Helical" evidence="9">
    <location>
        <begin position="102"/>
        <end position="119"/>
    </location>
</feature>
<evidence type="ECO:0000256" key="2">
    <source>
        <dbReference type="ARBA" id="ARBA00009261"/>
    </source>
</evidence>
<dbReference type="NCBIfam" id="TIGR00835">
    <property type="entry name" value="agcS"/>
    <property type="match status" value="1"/>
</dbReference>
<evidence type="ECO:0000256" key="5">
    <source>
        <dbReference type="ARBA" id="ARBA00022692"/>
    </source>
</evidence>
<evidence type="ECO:0000256" key="7">
    <source>
        <dbReference type="ARBA" id="ARBA00022989"/>
    </source>
</evidence>
<dbReference type="Proteomes" id="UP000825483">
    <property type="component" value="Unassembled WGS sequence"/>
</dbReference>
<dbReference type="GO" id="GO:0005283">
    <property type="term" value="F:amino acid:sodium symporter activity"/>
    <property type="evidence" value="ECO:0007669"/>
    <property type="project" value="InterPro"/>
</dbReference>
<keyword evidence="4 9" id="KW-1003">Cell membrane</keyword>
<dbReference type="Pfam" id="PF01235">
    <property type="entry name" value="Na_Ala_symp"/>
    <property type="match status" value="1"/>
</dbReference>
<evidence type="ECO:0000256" key="3">
    <source>
        <dbReference type="ARBA" id="ARBA00022448"/>
    </source>
</evidence>
<dbReference type="PANTHER" id="PTHR30330:SF1">
    <property type="entry name" value="AMINO-ACID CARRIER PROTEIN ALST"/>
    <property type="match status" value="1"/>
</dbReference>
<gene>
    <name evidence="10" type="ORF">PRLR5076_05860</name>
</gene>
<dbReference type="RefSeq" id="WP_223929995.1">
    <property type="nucleotide sequence ID" value="NZ_BPTU01000004.1"/>
</dbReference>